<feature type="region of interest" description="Disordered" evidence="1">
    <location>
        <begin position="263"/>
        <end position="288"/>
    </location>
</feature>
<evidence type="ECO:0000313" key="3">
    <source>
        <dbReference type="Proteomes" id="UP001221757"/>
    </source>
</evidence>
<proteinExistence type="predicted"/>
<feature type="compositionally biased region" description="Low complexity" evidence="1">
    <location>
        <begin position="383"/>
        <end position="395"/>
    </location>
</feature>
<name>A0AAD7BNV6_MYCRO</name>
<feature type="compositionally biased region" description="Basic residues" evidence="1">
    <location>
        <begin position="338"/>
        <end position="349"/>
    </location>
</feature>
<feature type="region of interest" description="Disordered" evidence="1">
    <location>
        <begin position="179"/>
        <end position="233"/>
    </location>
</feature>
<feature type="compositionally biased region" description="Low complexity" evidence="1">
    <location>
        <begin position="403"/>
        <end position="422"/>
    </location>
</feature>
<dbReference type="AlphaFoldDB" id="A0AAD7BNV6"/>
<feature type="compositionally biased region" description="Gly residues" evidence="1">
    <location>
        <begin position="427"/>
        <end position="436"/>
    </location>
</feature>
<reference evidence="2" key="1">
    <citation type="submission" date="2023-03" db="EMBL/GenBank/DDBJ databases">
        <title>Massive genome expansion in bonnet fungi (Mycena s.s.) driven by repeated elements and novel gene families across ecological guilds.</title>
        <authorList>
            <consortium name="Lawrence Berkeley National Laboratory"/>
            <person name="Harder C.B."/>
            <person name="Miyauchi S."/>
            <person name="Viragh M."/>
            <person name="Kuo A."/>
            <person name="Thoen E."/>
            <person name="Andreopoulos B."/>
            <person name="Lu D."/>
            <person name="Skrede I."/>
            <person name="Drula E."/>
            <person name="Henrissat B."/>
            <person name="Morin E."/>
            <person name="Kohler A."/>
            <person name="Barry K."/>
            <person name="LaButti K."/>
            <person name="Morin E."/>
            <person name="Salamov A."/>
            <person name="Lipzen A."/>
            <person name="Mereny Z."/>
            <person name="Hegedus B."/>
            <person name="Baldrian P."/>
            <person name="Stursova M."/>
            <person name="Weitz H."/>
            <person name="Taylor A."/>
            <person name="Grigoriev I.V."/>
            <person name="Nagy L.G."/>
            <person name="Martin F."/>
            <person name="Kauserud H."/>
        </authorList>
    </citation>
    <scope>NUCLEOTIDE SEQUENCE</scope>
    <source>
        <strain evidence="2">CBHHK067</strain>
    </source>
</reference>
<dbReference type="EMBL" id="JARKIE010000585">
    <property type="protein sequence ID" value="KAJ7626466.1"/>
    <property type="molecule type" value="Genomic_DNA"/>
</dbReference>
<evidence type="ECO:0000313" key="2">
    <source>
        <dbReference type="EMBL" id="KAJ7626466.1"/>
    </source>
</evidence>
<organism evidence="2 3">
    <name type="scientific">Mycena rosella</name>
    <name type="common">Pink bonnet</name>
    <name type="synonym">Agaricus rosellus</name>
    <dbReference type="NCBI Taxonomy" id="1033263"/>
    <lineage>
        <taxon>Eukaryota</taxon>
        <taxon>Fungi</taxon>
        <taxon>Dikarya</taxon>
        <taxon>Basidiomycota</taxon>
        <taxon>Agaricomycotina</taxon>
        <taxon>Agaricomycetes</taxon>
        <taxon>Agaricomycetidae</taxon>
        <taxon>Agaricales</taxon>
        <taxon>Marasmiineae</taxon>
        <taxon>Mycenaceae</taxon>
        <taxon>Mycena</taxon>
    </lineage>
</organism>
<gene>
    <name evidence="2" type="ORF">B0H17DRAFT_1218631</name>
</gene>
<comment type="caution">
    <text evidence="2">The sequence shown here is derived from an EMBL/GenBank/DDBJ whole genome shotgun (WGS) entry which is preliminary data.</text>
</comment>
<keyword evidence="3" id="KW-1185">Reference proteome</keyword>
<sequence length="463" mass="49005">MLTPRADSANPPAFSLHRSCPLSSSSARRLSLHPSALSDAERALLTASLADLADTTGSETVDQILRLFAPATTLSSGAFFAALRLVLHAQAGRGVDRGLAFVQCSSRYYCYLTGLSASSARPRPPAAAAAQTHLAGVADTRRHVVLRVLPVHVCVQRFVCAAATDTPCTLLFPLTRRLPSPPTHPLRRASTQRVPASSPPHIQHFANRTASGGTPRRQGPIQIQTQGPKSLRPDLAPAARLTVRAHLLAPFARPFDAARHARGAYPTSAGPRTTSFAPHPPVHPQRRASAFEGGVRRALPSFEFEFAEFAGVMRVQQQMGGASRAPRLPHPRLTPHAVSRRICHRHRHSAPPANANAPSPPPPLPHPIPIAHSPTPPAPNSPAPQQANANTPRSQPRSRSRSPKPSVARSLARAESARSAGSEGRGRGGGGGGGGYPAIIPTDDLLDAIRNAFSRHGAASFPP</sequence>
<accession>A0AAD7BNV6</accession>
<protein>
    <submittedName>
        <fullName evidence="2">Uncharacterized protein</fullName>
    </submittedName>
</protein>
<feature type="region of interest" description="Disordered" evidence="1">
    <location>
        <begin position="338"/>
        <end position="441"/>
    </location>
</feature>
<dbReference type="Proteomes" id="UP001221757">
    <property type="component" value="Unassembled WGS sequence"/>
</dbReference>
<feature type="compositionally biased region" description="Pro residues" evidence="1">
    <location>
        <begin position="358"/>
        <end position="382"/>
    </location>
</feature>
<evidence type="ECO:0000256" key="1">
    <source>
        <dbReference type="SAM" id="MobiDB-lite"/>
    </source>
</evidence>